<evidence type="ECO:0000313" key="1">
    <source>
        <dbReference type="EMBL" id="VDM03073.1"/>
    </source>
</evidence>
<dbReference type="Proteomes" id="UP000275846">
    <property type="component" value="Unassembled WGS sequence"/>
</dbReference>
<evidence type="ECO:0000313" key="2">
    <source>
        <dbReference type="Proteomes" id="UP000275846"/>
    </source>
</evidence>
<proteinExistence type="predicted"/>
<reference evidence="1 2" key="1">
    <citation type="submission" date="2018-11" db="EMBL/GenBank/DDBJ databases">
        <authorList>
            <consortium name="Pathogen Informatics"/>
        </authorList>
    </citation>
    <scope>NUCLEOTIDE SEQUENCE [LARGE SCALE GENOMIC DNA]</scope>
    <source>
        <strain evidence="1 2">NST_G2</strain>
    </source>
</reference>
<dbReference type="AlphaFoldDB" id="A0A3P7D160"/>
<gene>
    <name evidence="1" type="ORF">SSLN_LOCUS16687</name>
</gene>
<dbReference type="SUPFAM" id="SSF143885">
    <property type="entry name" value="RGC domain-like"/>
    <property type="match status" value="1"/>
</dbReference>
<keyword evidence="2" id="KW-1185">Reference proteome</keyword>
<organism evidence="1 2">
    <name type="scientific">Schistocephalus solidus</name>
    <name type="common">Tapeworm</name>
    <dbReference type="NCBI Taxonomy" id="70667"/>
    <lineage>
        <taxon>Eukaryota</taxon>
        <taxon>Metazoa</taxon>
        <taxon>Spiralia</taxon>
        <taxon>Lophotrochozoa</taxon>
        <taxon>Platyhelminthes</taxon>
        <taxon>Cestoda</taxon>
        <taxon>Eucestoda</taxon>
        <taxon>Diphyllobothriidea</taxon>
        <taxon>Diphyllobothriidae</taxon>
        <taxon>Schistocephalus</taxon>
    </lineage>
</organism>
<sequence length="193" mass="21307">MARDLFHLHSACRRASWSSITGKLGSIMNVLELEVKHRRHTVSIFSNFLEACLTPTVKIEKRTAFGASSSFLLKSGILLGTPEMTEKHLRGIRLEIECITAAPKTPQQRQSVLLGDSGTLTPPACATGRFMVRTFLYGVPQEPQAAAAAELRLTELLLMQALGQKVYTLPAGLELALEPLIDLLLKKFYTDTR</sequence>
<protein>
    <submittedName>
        <fullName evidence="1">Uncharacterized protein</fullName>
    </submittedName>
</protein>
<dbReference type="EMBL" id="UYSU01041404">
    <property type="protein sequence ID" value="VDM03073.1"/>
    <property type="molecule type" value="Genomic_DNA"/>
</dbReference>
<name>A0A3P7D160_SCHSO</name>
<accession>A0A3P7D160</accession>